<proteinExistence type="predicted"/>
<dbReference type="Proteomes" id="UP000006732">
    <property type="component" value="Chromosome"/>
</dbReference>
<dbReference type="KEGG" id="ppd:Ppro_2132"/>
<evidence type="ECO:0000313" key="1">
    <source>
        <dbReference type="EMBL" id="ABK99740.1"/>
    </source>
</evidence>
<evidence type="ECO:0000313" key="2">
    <source>
        <dbReference type="Proteomes" id="UP000006732"/>
    </source>
</evidence>
<dbReference type="HOGENOM" id="CLU_2143463_0_0_7"/>
<accession>A1AQX0</accession>
<organism evidence="1 2">
    <name type="scientific">Pelobacter propionicus (strain DSM 2379 / NBRC 103807 / OttBd1)</name>
    <dbReference type="NCBI Taxonomy" id="338966"/>
    <lineage>
        <taxon>Bacteria</taxon>
        <taxon>Pseudomonadati</taxon>
        <taxon>Thermodesulfobacteriota</taxon>
        <taxon>Desulfuromonadia</taxon>
        <taxon>Desulfuromonadales</taxon>
        <taxon>Desulfuromonadaceae</taxon>
        <taxon>Pelobacter</taxon>
    </lineage>
</organism>
<name>A1AQX0_PELPD</name>
<protein>
    <submittedName>
        <fullName evidence="1">Uncharacterized protein</fullName>
    </submittedName>
</protein>
<gene>
    <name evidence="1" type="ordered locus">Ppro_2132</name>
</gene>
<dbReference type="STRING" id="338966.Ppro_2132"/>
<sequence>MEGEIVEYTRKVKSFLSRVEALLDKLPPAERVKALDEFEAHVMDLEANLVVDLFKKTEKKHQDVFVEMLKIHMACLLRDDPGFRVQHMGEWESLKHLANEYDHLGARWPIAA</sequence>
<keyword evidence="2" id="KW-1185">Reference proteome</keyword>
<dbReference type="EMBL" id="CP000482">
    <property type="protein sequence ID" value="ABK99740.1"/>
    <property type="molecule type" value="Genomic_DNA"/>
</dbReference>
<reference evidence="1 2" key="1">
    <citation type="submission" date="2006-10" db="EMBL/GenBank/DDBJ databases">
        <title>Complete sequence of chromosome of Pelobacter propionicus DSM 2379.</title>
        <authorList>
            <consortium name="US DOE Joint Genome Institute"/>
            <person name="Copeland A."/>
            <person name="Lucas S."/>
            <person name="Lapidus A."/>
            <person name="Barry K."/>
            <person name="Detter J.C."/>
            <person name="Glavina del Rio T."/>
            <person name="Hammon N."/>
            <person name="Israni S."/>
            <person name="Dalin E."/>
            <person name="Tice H."/>
            <person name="Pitluck S."/>
            <person name="Saunders E."/>
            <person name="Brettin T."/>
            <person name="Bruce D."/>
            <person name="Han C."/>
            <person name="Tapia R."/>
            <person name="Schmutz J."/>
            <person name="Larimer F."/>
            <person name="Land M."/>
            <person name="Hauser L."/>
            <person name="Kyrpides N."/>
            <person name="Kim E."/>
            <person name="Lovley D."/>
            <person name="Richardson P."/>
        </authorList>
    </citation>
    <scope>NUCLEOTIDE SEQUENCE [LARGE SCALE GENOMIC DNA]</scope>
    <source>
        <strain evidence="2">DSM 2379 / NBRC 103807 / OttBd1</strain>
    </source>
</reference>
<dbReference type="AlphaFoldDB" id="A1AQX0"/>